<reference evidence="1" key="1">
    <citation type="journal article" date="2014" name="Front. Microbiol.">
        <title>High frequency of phylogenetically diverse reductive dehalogenase-homologous genes in deep subseafloor sedimentary metagenomes.</title>
        <authorList>
            <person name="Kawai M."/>
            <person name="Futagami T."/>
            <person name="Toyoda A."/>
            <person name="Takaki Y."/>
            <person name="Nishi S."/>
            <person name="Hori S."/>
            <person name="Arai W."/>
            <person name="Tsubouchi T."/>
            <person name="Morono Y."/>
            <person name="Uchiyama I."/>
            <person name="Ito T."/>
            <person name="Fujiyama A."/>
            <person name="Inagaki F."/>
            <person name="Takami H."/>
        </authorList>
    </citation>
    <scope>NUCLEOTIDE SEQUENCE</scope>
    <source>
        <strain evidence="1">Expedition CK06-06</strain>
    </source>
</reference>
<organism evidence="1">
    <name type="scientific">marine sediment metagenome</name>
    <dbReference type="NCBI Taxonomy" id="412755"/>
    <lineage>
        <taxon>unclassified sequences</taxon>
        <taxon>metagenomes</taxon>
        <taxon>ecological metagenomes</taxon>
    </lineage>
</organism>
<gene>
    <name evidence="1" type="ORF">S01H1_06360</name>
</gene>
<dbReference type="AlphaFoldDB" id="X0SZK3"/>
<sequence>AAHQAGKEAAREPGSAAETLLSLVRKPEEAQQGTTSETRSVVPVLPIDNYGQLTAADIIERLPDLSAQELGLVRAYESDHEARAELLGAIDKRLAES</sequence>
<feature type="non-terminal residue" evidence="1">
    <location>
        <position position="1"/>
    </location>
</feature>
<evidence type="ECO:0000313" key="1">
    <source>
        <dbReference type="EMBL" id="GAF80546.1"/>
    </source>
</evidence>
<accession>X0SZK3</accession>
<protein>
    <submittedName>
        <fullName evidence="1">Uncharacterized protein</fullName>
    </submittedName>
</protein>
<name>X0SZK3_9ZZZZ</name>
<comment type="caution">
    <text evidence="1">The sequence shown here is derived from an EMBL/GenBank/DDBJ whole genome shotgun (WGS) entry which is preliminary data.</text>
</comment>
<proteinExistence type="predicted"/>
<dbReference type="EMBL" id="BARS01003289">
    <property type="protein sequence ID" value="GAF80546.1"/>
    <property type="molecule type" value="Genomic_DNA"/>
</dbReference>